<dbReference type="InterPro" id="IPR050317">
    <property type="entry name" value="Plant_Fungal_Acyltransferase"/>
</dbReference>
<dbReference type="Pfam" id="PF02458">
    <property type="entry name" value="Transferase"/>
    <property type="match status" value="1"/>
</dbReference>
<comment type="caution">
    <text evidence="3">The sequence shown here is derived from an EMBL/GenBank/DDBJ whole genome shotgun (WGS) entry which is preliminary data.</text>
</comment>
<dbReference type="PANTHER" id="PTHR31642:SF11">
    <property type="entry name" value="SHIKIMATE O-HYDROXYCINNAMOYLTRANSFERASE"/>
    <property type="match status" value="1"/>
</dbReference>
<organism evidence="3 4">
    <name type="scientific">Penicillium brevicompactum</name>
    <dbReference type="NCBI Taxonomy" id="5074"/>
    <lineage>
        <taxon>Eukaryota</taxon>
        <taxon>Fungi</taxon>
        <taxon>Dikarya</taxon>
        <taxon>Ascomycota</taxon>
        <taxon>Pezizomycotina</taxon>
        <taxon>Eurotiomycetes</taxon>
        <taxon>Eurotiomycetidae</taxon>
        <taxon>Eurotiales</taxon>
        <taxon>Aspergillaceae</taxon>
        <taxon>Penicillium</taxon>
    </lineage>
</organism>
<evidence type="ECO:0000256" key="2">
    <source>
        <dbReference type="ARBA" id="ARBA00023315"/>
    </source>
</evidence>
<sequence>MASDQVRITTRHTLYCATAATVAALECPFNLGPMDYLVSPTVPIEAVFIYRKPTSSPTNHFLDTRRLMRAVSHLLDYYPHLTGRLQLHPTSHAPQIGSLGSGVDFWEAHCSTTLRRIASSSLSGRIITPKLPGFGAGLLPIFHPTVGSYSHNPIFAIQHTRFACGGVSLGIRIHHQVCDAQGFFQVVRDLAEIYRQLRDSCPPSLVSPPEIRSHFRIHGELSPSSAREAQNFVPSSFRLGTKSGNCGNQSAAKHNTVQVSARVLRFSSQDLAGFKQAATSPDPQCGTWVSTFEALSAYLFQRVYKAKIQLIEKLGISPQDERCQELRRFFTTMDMRDRDRLNLPPRYLANAVHTLSAHSSHETLMKGPFRSIADTIHRAIRSVDPVQVKREFQWIAAQPDHSLVEPTEKFHEGNLAVVQWTRDHTYVGVDFEVRESGRPVLPSLVSPPLSGSYLTNGLAMVIPTEEKSAPRERKTNISDEPDPSRGVYVNLVLDDQIWPLLERDIDFLRYIC</sequence>
<dbReference type="GO" id="GO:0016747">
    <property type="term" value="F:acyltransferase activity, transferring groups other than amino-acyl groups"/>
    <property type="evidence" value="ECO:0007669"/>
    <property type="project" value="TreeGrafter"/>
</dbReference>
<gene>
    <name evidence="3" type="ORF">N7452_011432</name>
</gene>
<evidence type="ECO:0000256" key="1">
    <source>
        <dbReference type="ARBA" id="ARBA00022679"/>
    </source>
</evidence>
<evidence type="ECO:0000313" key="4">
    <source>
        <dbReference type="Proteomes" id="UP001147695"/>
    </source>
</evidence>
<name>A0A9W9Q241_PENBR</name>
<dbReference type="Gene3D" id="3.30.559.10">
    <property type="entry name" value="Chloramphenicol acetyltransferase-like domain"/>
    <property type="match status" value="2"/>
</dbReference>
<evidence type="ECO:0008006" key="5">
    <source>
        <dbReference type="Google" id="ProtNLM"/>
    </source>
</evidence>
<reference evidence="3" key="1">
    <citation type="submission" date="2022-12" db="EMBL/GenBank/DDBJ databases">
        <authorList>
            <person name="Petersen C."/>
        </authorList>
    </citation>
    <scope>NUCLEOTIDE SEQUENCE</scope>
    <source>
        <strain evidence="3">IBT 35673</strain>
    </source>
</reference>
<reference evidence="3" key="2">
    <citation type="journal article" date="2023" name="IMA Fungus">
        <title>Comparative genomic study of the Penicillium genus elucidates a diverse pangenome and 15 lateral gene transfer events.</title>
        <authorList>
            <person name="Petersen C."/>
            <person name="Sorensen T."/>
            <person name="Nielsen M.R."/>
            <person name="Sondergaard T.E."/>
            <person name="Sorensen J.L."/>
            <person name="Fitzpatrick D.A."/>
            <person name="Frisvad J.C."/>
            <person name="Nielsen K.L."/>
        </authorList>
    </citation>
    <scope>NUCLEOTIDE SEQUENCE</scope>
    <source>
        <strain evidence="3">IBT 35673</strain>
    </source>
</reference>
<dbReference type="AlphaFoldDB" id="A0A9W9Q241"/>
<keyword evidence="1" id="KW-0808">Transferase</keyword>
<dbReference type="SUPFAM" id="SSF52777">
    <property type="entry name" value="CoA-dependent acyltransferases"/>
    <property type="match status" value="1"/>
</dbReference>
<dbReference type="Proteomes" id="UP001147695">
    <property type="component" value="Unassembled WGS sequence"/>
</dbReference>
<proteinExistence type="predicted"/>
<accession>A0A9W9Q241</accession>
<dbReference type="InterPro" id="IPR023213">
    <property type="entry name" value="CAT-like_dom_sf"/>
</dbReference>
<keyword evidence="2" id="KW-0012">Acyltransferase</keyword>
<dbReference type="PANTHER" id="PTHR31642">
    <property type="entry name" value="TRICHOTHECENE 3-O-ACETYLTRANSFERASE"/>
    <property type="match status" value="1"/>
</dbReference>
<evidence type="ECO:0000313" key="3">
    <source>
        <dbReference type="EMBL" id="KAJ5323143.1"/>
    </source>
</evidence>
<dbReference type="EMBL" id="JAPZBQ010000006">
    <property type="protein sequence ID" value="KAJ5323143.1"/>
    <property type="molecule type" value="Genomic_DNA"/>
</dbReference>
<protein>
    <recommendedName>
        <fullName evidence="5">Transferase</fullName>
    </recommendedName>
</protein>